<dbReference type="EMBL" id="WUAV01000005">
    <property type="protein sequence ID" value="KAF1751500.1"/>
    <property type="molecule type" value="Genomic_DNA"/>
</dbReference>
<sequence>MIRYSGHAGYLLVVCYEISIHTHFLTSLNRFSAVFFPFSYKSTFSIRATSIYLIVIAIFSFSMMTFVIYGLDCKLEYDPTTWVAFYDVTIPVCGWYAYYADFLKNVVVVLADAIIDITFGQGICYLMGYASYLVVPMNSNKYVAFFMSLVGWALIAMIDGLFTIVYNSEIRTKILRKKETFVGSTVVSVNN</sequence>
<dbReference type="Proteomes" id="UP000483820">
    <property type="component" value="Chromosome V"/>
</dbReference>
<protein>
    <recommendedName>
        <fullName evidence="2">7TM GPCR serpentine receptor class x (Srx) domain-containing protein</fullName>
    </recommendedName>
</protein>
<feature type="transmembrane region" description="Helical" evidence="1">
    <location>
        <begin position="51"/>
        <end position="71"/>
    </location>
</feature>
<dbReference type="Gene3D" id="1.20.1070.10">
    <property type="entry name" value="Rhodopsin 7-helix transmembrane proteins"/>
    <property type="match status" value="1"/>
</dbReference>
<feature type="transmembrane region" description="Helical" evidence="1">
    <location>
        <begin position="142"/>
        <end position="166"/>
    </location>
</feature>
<feature type="domain" description="7TM GPCR serpentine receptor class x (Srx)" evidence="2">
    <location>
        <begin position="3"/>
        <end position="117"/>
    </location>
</feature>
<evidence type="ECO:0000259" key="2">
    <source>
        <dbReference type="Pfam" id="PF10328"/>
    </source>
</evidence>
<evidence type="ECO:0000313" key="3">
    <source>
        <dbReference type="EMBL" id="KAF1751500.1"/>
    </source>
</evidence>
<dbReference type="AlphaFoldDB" id="A0A6A5G932"/>
<feature type="transmembrane region" description="Helical" evidence="1">
    <location>
        <begin position="83"/>
        <end position="99"/>
    </location>
</feature>
<dbReference type="CTD" id="9811911"/>
<comment type="caution">
    <text evidence="3">The sequence shown here is derived from an EMBL/GenBank/DDBJ whole genome shotgun (WGS) entry which is preliminary data.</text>
</comment>
<dbReference type="PANTHER" id="PTHR23017:SF43">
    <property type="entry name" value="G-PROTEIN COUPLED RECEPTORS FAMILY 1 PROFILE DOMAIN-CONTAINING PROTEIN"/>
    <property type="match status" value="1"/>
</dbReference>
<evidence type="ECO:0000256" key="1">
    <source>
        <dbReference type="SAM" id="Phobius"/>
    </source>
</evidence>
<reference evidence="3 4" key="1">
    <citation type="submission" date="2019-12" db="EMBL/GenBank/DDBJ databases">
        <title>Chromosome-level assembly of the Caenorhabditis remanei genome.</title>
        <authorList>
            <person name="Teterina A.A."/>
            <person name="Willis J.H."/>
            <person name="Phillips P.C."/>
        </authorList>
    </citation>
    <scope>NUCLEOTIDE SEQUENCE [LARGE SCALE GENOMIC DNA]</scope>
    <source>
        <strain evidence="3 4">PX506</strain>
        <tissue evidence="3">Whole organism</tissue>
    </source>
</reference>
<organism evidence="3 4">
    <name type="scientific">Caenorhabditis remanei</name>
    <name type="common">Caenorhabditis vulgaris</name>
    <dbReference type="NCBI Taxonomy" id="31234"/>
    <lineage>
        <taxon>Eukaryota</taxon>
        <taxon>Metazoa</taxon>
        <taxon>Ecdysozoa</taxon>
        <taxon>Nematoda</taxon>
        <taxon>Chromadorea</taxon>
        <taxon>Rhabditida</taxon>
        <taxon>Rhabditina</taxon>
        <taxon>Rhabditomorpha</taxon>
        <taxon>Rhabditoidea</taxon>
        <taxon>Rhabditidae</taxon>
        <taxon>Peloderinae</taxon>
        <taxon>Caenorhabditis</taxon>
    </lineage>
</organism>
<evidence type="ECO:0000313" key="4">
    <source>
        <dbReference type="Proteomes" id="UP000483820"/>
    </source>
</evidence>
<name>A0A6A5G932_CAERE</name>
<keyword evidence="1" id="KW-0812">Transmembrane</keyword>
<dbReference type="RefSeq" id="XP_053581281.1">
    <property type="nucleotide sequence ID" value="XM_053732368.1"/>
</dbReference>
<proteinExistence type="predicted"/>
<dbReference type="GeneID" id="9811911"/>
<dbReference type="InterPro" id="IPR019430">
    <property type="entry name" value="7TM_GPCR_serpentine_rcpt_Srx"/>
</dbReference>
<dbReference type="KEGG" id="crq:GCK72_018054"/>
<dbReference type="Pfam" id="PF10328">
    <property type="entry name" value="7TM_GPCR_Srx"/>
    <property type="match status" value="2"/>
</dbReference>
<keyword evidence="1" id="KW-1133">Transmembrane helix</keyword>
<feature type="domain" description="7TM GPCR serpentine receptor class x (Srx)" evidence="2">
    <location>
        <begin position="118"/>
        <end position="167"/>
    </location>
</feature>
<gene>
    <name evidence="3" type="ORF">GCK72_018054</name>
</gene>
<keyword evidence="1" id="KW-0472">Membrane</keyword>
<dbReference type="SUPFAM" id="SSF81321">
    <property type="entry name" value="Family A G protein-coupled receptor-like"/>
    <property type="match status" value="1"/>
</dbReference>
<feature type="transmembrane region" description="Helical" evidence="1">
    <location>
        <begin position="106"/>
        <end position="130"/>
    </location>
</feature>
<dbReference type="PANTHER" id="PTHR23017">
    <property type="entry name" value="SERPENTINE RECEPTOR, CLASS X"/>
    <property type="match status" value="1"/>
</dbReference>
<accession>A0A6A5G932</accession>